<protein>
    <recommendedName>
        <fullName evidence="1">Dipeptidase</fullName>
        <ecNumber evidence="1">3.4.-.-</ecNumber>
    </recommendedName>
</protein>
<evidence type="ECO:0000313" key="3">
    <source>
        <dbReference type="EMBL" id="MXN17367.1"/>
    </source>
</evidence>
<dbReference type="GO" id="GO:0016805">
    <property type="term" value="F:dipeptidase activity"/>
    <property type="evidence" value="ECO:0007669"/>
    <property type="project" value="UniProtKB-KW"/>
</dbReference>
<dbReference type="GO" id="GO:0070004">
    <property type="term" value="F:cysteine-type exopeptidase activity"/>
    <property type="evidence" value="ECO:0007669"/>
    <property type="project" value="InterPro"/>
</dbReference>
<dbReference type="GO" id="GO:0006508">
    <property type="term" value="P:proteolysis"/>
    <property type="evidence" value="ECO:0007669"/>
    <property type="project" value="UniProtKB-KW"/>
</dbReference>
<keyword evidence="1" id="KW-0378">Hydrolase</keyword>
<dbReference type="AlphaFoldDB" id="A0A6L7G1S0"/>
<organism evidence="3 4">
    <name type="scientific">Pseudooceanicola albus</name>
    <dbReference type="NCBI Taxonomy" id="2692189"/>
    <lineage>
        <taxon>Bacteria</taxon>
        <taxon>Pseudomonadati</taxon>
        <taxon>Pseudomonadota</taxon>
        <taxon>Alphaproteobacteria</taxon>
        <taxon>Rhodobacterales</taxon>
        <taxon>Paracoccaceae</taxon>
        <taxon>Pseudooceanicola</taxon>
    </lineage>
</organism>
<proteinExistence type="inferred from homology"/>
<comment type="similarity">
    <text evidence="1">Belongs to the peptidase C69 family.</text>
</comment>
<dbReference type="EC" id="3.4.-.-" evidence="1"/>
<evidence type="ECO:0000256" key="2">
    <source>
        <dbReference type="SAM" id="MobiDB-lite"/>
    </source>
</evidence>
<comment type="catalytic activity">
    <reaction evidence="1">
        <text>an L-aminoacyl-L-amino acid + H2O = 2 an L-alpha-amino acid</text>
        <dbReference type="Rhea" id="RHEA:48940"/>
        <dbReference type="ChEBI" id="CHEBI:15377"/>
        <dbReference type="ChEBI" id="CHEBI:59869"/>
        <dbReference type="ChEBI" id="CHEBI:77460"/>
    </reaction>
</comment>
<dbReference type="Gene3D" id="3.60.60.10">
    <property type="entry name" value="Penicillin V Acylase, Chain A"/>
    <property type="match status" value="1"/>
</dbReference>
<accession>A0A6L7G1S0</accession>
<reference evidence="3 4" key="1">
    <citation type="submission" date="2019-12" db="EMBL/GenBank/DDBJ databases">
        <authorList>
            <person name="Li M."/>
        </authorList>
    </citation>
    <scope>NUCLEOTIDE SEQUENCE [LARGE SCALE GENOMIC DNA]</scope>
    <source>
        <strain evidence="3 4">GBMRC 2024</strain>
    </source>
</reference>
<keyword evidence="1" id="KW-0645">Protease</keyword>
<dbReference type="InterPro" id="IPR005322">
    <property type="entry name" value="Peptidase_C69"/>
</dbReference>
<comment type="caution">
    <text evidence="3">The sequence shown here is derived from an EMBL/GenBank/DDBJ whole genome shotgun (WGS) entry which is preliminary data.</text>
</comment>
<dbReference type="Proteomes" id="UP000477911">
    <property type="component" value="Unassembled WGS sequence"/>
</dbReference>
<feature type="region of interest" description="Disordered" evidence="2">
    <location>
        <begin position="416"/>
        <end position="459"/>
    </location>
</feature>
<name>A0A6L7G1S0_9RHOB</name>
<dbReference type="PANTHER" id="PTHR12994:SF17">
    <property type="entry name" value="LD30995P"/>
    <property type="match status" value="1"/>
</dbReference>
<feature type="compositionally biased region" description="Low complexity" evidence="2">
    <location>
        <begin position="449"/>
        <end position="459"/>
    </location>
</feature>
<keyword evidence="4" id="KW-1185">Reference proteome</keyword>
<dbReference type="PANTHER" id="PTHR12994">
    <property type="entry name" value="SECERNIN"/>
    <property type="match status" value="1"/>
</dbReference>
<gene>
    <name evidence="3" type="ORF">GR170_05945</name>
</gene>
<evidence type="ECO:0000313" key="4">
    <source>
        <dbReference type="Proteomes" id="UP000477911"/>
    </source>
</evidence>
<evidence type="ECO:0000256" key="1">
    <source>
        <dbReference type="RuleBase" id="RU364089"/>
    </source>
</evidence>
<dbReference type="Pfam" id="PF03577">
    <property type="entry name" value="Peptidase_C69"/>
    <property type="match status" value="1"/>
</dbReference>
<feature type="compositionally biased region" description="Basic and acidic residues" evidence="2">
    <location>
        <begin position="438"/>
        <end position="448"/>
    </location>
</feature>
<keyword evidence="1" id="KW-0224">Dipeptidase</keyword>
<dbReference type="EMBL" id="WUMU01000004">
    <property type="protein sequence ID" value="MXN17367.1"/>
    <property type="molecule type" value="Genomic_DNA"/>
</dbReference>
<dbReference type="RefSeq" id="WP_160892631.1">
    <property type="nucleotide sequence ID" value="NZ_WUMU01000004.1"/>
</dbReference>
<sequence length="459" mass="49548">MCDTLLVLGPLSADGRSYFAKNSDREPNEAQYLTRVPAASHAPGTRLRTTYAELPQAERTHACLGSRPWWIWGFEHGVNEHGLTIGNEAVWSRLPADPEPGLLGMDLLRLTLERARDADEGLAVLTGLLERYGQAGRAAVTRDMFYHNAFLLADGRRGWVIETAGRHWAARRVTGWATISNVYQIGSDYDLISNGAEAFAVAQGWHDPARPFDWAAAFTDPDRPNLKSCRARLAMSQAHLAGRVAIPPEGGIGRDAMIAALRDHGPGAEDRAPGLEGQSCVCMHAVQADTGSETAASMVVALSPGDTPPEIWGSLGSPCLSGFLPLWVDCDPPAPWQQPETGADPDAWWQIEGMQRRIEPHFPDEAPALRARLDALTREAAVLCAALPADAPAARRAALGAMLAERQAGIVAAARARADQLPPRPDPRGSYLPQVEAARPRTTAEARRALAAQRPARPL</sequence>